<proteinExistence type="predicted"/>
<dbReference type="EMBL" id="JAXIOK010000009">
    <property type="protein sequence ID" value="KAK4762180.1"/>
    <property type="molecule type" value="Genomic_DNA"/>
</dbReference>
<dbReference type="Proteomes" id="UP001345219">
    <property type="component" value="Chromosome 23"/>
</dbReference>
<gene>
    <name evidence="1" type="ORF">SAY87_030064</name>
</gene>
<protein>
    <submittedName>
        <fullName evidence="1">Uncharacterized protein</fullName>
    </submittedName>
</protein>
<accession>A0AAN7K7M9</accession>
<dbReference type="PANTHER" id="PTHR46824">
    <property type="entry name" value="CALCIUM-BINDING PROTEIN CML48-RELATED"/>
    <property type="match status" value="1"/>
</dbReference>
<reference evidence="1 2" key="1">
    <citation type="journal article" date="2023" name="Hortic Res">
        <title>Pangenome of water caltrop reveals structural variations and asymmetric subgenome divergence after allopolyploidization.</title>
        <authorList>
            <person name="Zhang X."/>
            <person name="Chen Y."/>
            <person name="Wang L."/>
            <person name="Yuan Y."/>
            <person name="Fang M."/>
            <person name="Shi L."/>
            <person name="Lu R."/>
            <person name="Comes H.P."/>
            <person name="Ma Y."/>
            <person name="Chen Y."/>
            <person name="Huang G."/>
            <person name="Zhou Y."/>
            <person name="Zheng Z."/>
            <person name="Qiu Y."/>
        </authorList>
    </citation>
    <scope>NUCLEOTIDE SEQUENCE [LARGE SCALE GENOMIC DNA]</scope>
    <source>
        <tissue evidence="1">Roots</tissue>
    </source>
</reference>
<keyword evidence="2" id="KW-1185">Reference proteome</keyword>
<evidence type="ECO:0000313" key="1">
    <source>
        <dbReference type="EMBL" id="KAK4762180.1"/>
    </source>
</evidence>
<dbReference type="PANTHER" id="PTHR46824:SF1">
    <property type="entry name" value="CALCIUM-BINDING PROTEIN CML49-RELATED"/>
    <property type="match status" value="1"/>
</dbReference>
<comment type="caution">
    <text evidence="1">The sequence shown here is derived from an EMBL/GenBank/DDBJ whole genome shotgun (WGS) entry which is preliminary data.</text>
</comment>
<name>A0AAN7K7M9_9MYRT</name>
<evidence type="ECO:0000313" key="2">
    <source>
        <dbReference type="Proteomes" id="UP001345219"/>
    </source>
</evidence>
<dbReference type="InterPro" id="IPR044590">
    <property type="entry name" value="CML48/49/50"/>
</dbReference>
<organism evidence="1 2">
    <name type="scientific">Trapa incisa</name>
    <dbReference type="NCBI Taxonomy" id="236973"/>
    <lineage>
        <taxon>Eukaryota</taxon>
        <taxon>Viridiplantae</taxon>
        <taxon>Streptophyta</taxon>
        <taxon>Embryophyta</taxon>
        <taxon>Tracheophyta</taxon>
        <taxon>Spermatophyta</taxon>
        <taxon>Magnoliopsida</taxon>
        <taxon>eudicotyledons</taxon>
        <taxon>Gunneridae</taxon>
        <taxon>Pentapetalae</taxon>
        <taxon>rosids</taxon>
        <taxon>malvids</taxon>
        <taxon>Myrtales</taxon>
        <taxon>Lythraceae</taxon>
        <taxon>Trapa</taxon>
    </lineage>
</organism>
<dbReference type="AlphaFoldDB" id="A0AAN7K7M9"/>
<sequence length="169" mass="19061">MRMERNPRRTSPTPMELLLPRIPERVRRRSSTVRESVHVAIAVAVPPGDGSERDDVLSDGGSRRSGFIDDKELQRSLSWYSQAFSMRTVHLLMYNFTNTNTRKIAFLQGVFIQVPRSLLRSSTVSRIGGCCLTVKGLTEKIKEKDTAYSGSATFTYEVFMLTVLPFLVA</sequence>